<dbReference type="PANTHER" id="PTHR30480">
    <property type="entry name" value="BETA-HEXOSAMINIDASE-RELATED"/>
    <property type="match status" value="1"/>
</dbReference>
<proteinExistence type="inferred from homology"/>
<sequence length="361" mass="38324">MSLEEKIGQMILAGFEGAAAPDASTLRMIREDRIGGVILYKDNIADVAKTVKLINAIKAANAKAGNAPLFVSVDQEGGKVSRLPSSYKKIPDAAVVGKTGDEKLATRMGELLAREVRSAGFNVDFAPVLDINSNPDNPVIGTRSFGTTAGLATRMGLAAMRGLREEGVVSVVKHFPGHGDTAVDSHLDLPVLNKTAEQLAKLEWVPFQAAIGQHADAVMVAHILFPKIDPEAPASFSKVIIGDQLRGKLGFKGVVITDDMTMGAIAKHYDLADAAVKSVSAGSDILLVAHGYDVERKVYKALLNAVHGGKLTEARIDESVTRILTLKARYKLSDAATAVPELQSLNADIGAWLNDVTNANR</sequence>
<dbReference type="GO" id="GO:0004563">
    <property type="term" value="F:beta-N-acetylhexosaminidase activity"/>
    <property type="evidence" value="ECO:0007669"/>
    <property type="project" value="UniProtKB-EC"/>
</dbReference>
<keyword evidence="6" id="KW-1185">Reference proteome</keyword>
<dbReference type="GO" id="GO:0005975">
    <property type="term" value="P:carbohydrate metabolic process"/>
    <property type="evidence" value="ECO:0007669"/>
    <property type="project" value="InterPro"/>
</dbReference>
<dbReference type="PANTHER" id="PTHR30480:SF16">
    <property type="entry name" value="GLYCOSIDE HYDROLASE FAMILY 3 DOMAIN PROTEIN"/>
    <property type="match status" value="1"/>
</dbReference>
<feature type="domain" description="Glycoside hydrolase family 3 N-terminal" evidence="4">
    <location>
        <begin position="3"/>
        <end position="326"/>
    </location>
</feature>
<comment type="similarity">
    <text evidence="1">Belongs to the glycosyl hydrolase 3 family.</text>
</comment>
<dbReference type="EMBL" id="JAPDIA010000008">
    <property type="protein sequence ID" value="MDG0812239.1"/>
    <property type="molecule type" value="Genomic_DNA"/>
</dbReference>
<dbReference type="InterPro" id="IPR001764">
    <property type="entry name" value="Glyco_hydro_3_N"/>
</dbReference>
<name>A0A9X4KW16_9BACL</name>
<organism evidence="5 6">
    <name type="scientific">Cohnella rhizosphaerae</name>
    <dbReference type="NCBI Taxonomy" id="1457232"/>
    <lineage>
        <taxon>Bacteria</taxon>
        <taxon>Bacillati</taxon>
        <taxon>Bacillota</taxon>
        <taxon>Bacilli</taxon>
        <taxon>Bacillales</taxon>
        <taxon>Paenibacillaceae</taxon>
        <taxon>Cohnella</taxon>
    </lineage>
</organism>
<evidence type="ECO:0000313" key="5">
    <source>
        <dbReference type="EMBL" id="MDG0812239.1"/>
    </source>
</evidence>
<evidence type="ECO:0000256" key="2">
    <source>
        <dbReference type="ARBA" id="ARBA00022801"/>
    </source>
</evidence>
<dbReference type="InterPro" id="IPR050226">
    <property type="entry name" value="NagZ_Beta-hexosaminidase"/>
</dbReference>
<dbReference type="InterPro" id="IPR017853">
    <property type="entry name" value="GH"/>
</dbReference>
<dbReference type="InterPro" id="IPR036962">
    <property type="entry name" value="Glyco_hydro_3_N_sf"/>
</dbReference>
<dbReference type="RefSeq" id="WP_277535441.1">
    <property type="nucleotide sequence ID" value="NZ_JAPDIA010000008.1"/>
</dbReference>
<dbReference type="NCBIfam" id="NF003740">
    <property type="entry name" value="PRK05337.1"/>
    <property type="match status" value="1"/>
</dbReference>
<protein>
    <submittedName>
        <fullName evidence="5">Beta-N-acetylhexosaminidase</fullName>
        <ecNumber evidence="5">3.2.1.52</ecNumber>
    </submittedName>
</protein>
<accession>A0A9X4KW16</accession>
<dbReference type="AlphaFoldDB" id="A0A9X4KW16"/>
<dbReference type="Gene3D" id="3.20.20.300">
    <property type="entry name" value="Glycoside hydrolase, family 3, N-terminal domain"/>
    <property type="match status" value="1"/>
</dbReference>
<dbReference type="GO" id="GO:0009254">
    <property type="term" value="P:peptidoglycan turnover"/>
    <property type="evidence" value="ECO:0007669"/>
    <property type="project" value="TreeGrafter"/>
</dbReference>
<evidence type="ECO:0000259" key="4">
    <source>
        <dbReference type="Pfam" id="PF00933"/>
    </source>
</evidence>
<dbReference type="Pfam" id="PF00933">
    <property type="entry name" value="Glyco_hydro_3"/>
    <property type="match status" value="1"/>
</dbReference>
<evidence type="ECO:0000256" key="1">
    <source>
        <dbReference type="ARBA" id="ARBA00005336"/>
    </source>
</evidence>
<dbReference type="EC" id="3.2.1.52" evidence="5"/>
<evidence type="ECO:0000256" key="3">
    <source>
        <dbReference type="ARBA" id="ARBA00023295"/>
    </source>
</evidence>
<keyword evidence="2 5" id="KW-0378">Hydrolase</keyword>
<dbReference type="Proteomes" id="UP001153404">
    <property type="component" value="Unassembled WGS sequence"/>
</dbReference>
<dbReference type="SUPFAM" id="SSF51445">
    <property type="entry name" value="(Trans)glycosidases"/>
    <property type="match status" value="1"/>
</dbReference>
<gene>
    <name evidence="5" type="primary">nagZ</name>
    <name evidence="5" type="ORF">OMP40_24960</name>
</gene>
<evidence type="ECO:0000313" key="6">
    <source>
        <dbReference type="Proteomes" id="UP001153404"/>
    </source>
</evidence>
<comment type="caution">
    <text evidence="5">The sequence shown here is derived from an EMBL/GenBank/DDBJ whole genome shotgun (WGS) entry which is preliminary data.</text>
</comment>
<reference evidence="5" key="1">
    <citation type="submission" date="2022-10" db="EMBL/GenBank/DDBJ databases">
        <title>Comparative genomic analysis of Cohnella hashimotonis sp. nov., isolated from the International Space Station.</title>
        <authorList>
            <person name="Simpson A."/>
            <person name="Venkateswaran K."/>
        </authorList>
    </citation>
    <scope>NUCLEOTIDE SEQUENCE</scope>
    <source>
        <strain evidence="5">DSM 28161</strain>
    </source>
</reference>
<keyword evidence="3 5" id="KW-0326">Glycosidase</keyword>